<protein>
    <submittedName>
        <fullName evidence="2">Uncharacterized protein</fullName>
    </submittedName>
</protein>
<name>A0A245ZE10_9SPHN</name>
<dbReference type="EMBL" id="NBBJ01000007">
    <property type="protein sequence ID" value="OWK27982.1"/>
    <property type="molecule type" value="Genomic_DNA"/>
</dbReference>
<evidence type="ECO:0000313" key="2">
    <source>
        <dbReference type="EMBL" id="OWK27982.1"/>
    </source>
</evidence>
<keyword evidence="3" id="KW-1185">Reference proteome</keyword>
<organism evidence="2 3">
    <name type="scientific">Sphingomonas mucosissima</name>
    <dbReference type="NCBI Taxonomy" id="370959"/>
    <lineage>
        <taxon>Bacteria</taxon>
        <taxon>Pseudomonadati</taxon>
        <taxon>Pseudomonadota</taxon>
        <taxon>Alphaproteobacteria</taxon>
        <taxon>Sphingomonadales</taxon>
        <taxon>Sphingomonadaceae</taxon>
        <taxon>Sphingomonas</taxon>
    </lineage>
</organism>
<evidence type="ECO:0000256" key="1">
    <source>
        <dbReference type="SAM" id="MobiDB-lite"/>
    </source>
</evidence>
<dbReference type="AlphaFoldDB" id="A0A245ZE10"/>
<feature type="region of interest" description="Disordered" evidence="1">
    <location>
        <begin position="175"/>
        <end position="194"/>
    </location>
</feature>
<reference evidence="2 3" key="1">
    <citation type="submission" date="2017-03" db="EMBL/GenBank/DDBJ databases">
        <title>Genome sequence of Sphingomonas mucosissima DSM 17494.</title>
        <authorList>
            <person name="Poehlein A."/>
            <person name="Wuebbeler J.H."/>
            <person name="Steinbuechel A."/>
            <person name="Daniel R."/>
        </authorList>
    </citation>
    <scope>NUCLEOTIDE SEQUENCE [LARGE SCALE GENOMIC DNA]</scope>
    <source>
        <strain evidence="2 3">DSM 17494</strain>
    </source>
</reference>
<proteinExistence type="predicted"/>
<evidence type="ECO:0000313" key="3">
    <source>
        <dbReference type="Proteomes" id="UP000197783"/>
    </source>
</evidence>
<sequence length="194" mass="19643">MAPATAPVATLAPVADNMLRVGTKVPLKLNEELTTKGKKLRVGQHFRMEVTEPVLVGGQVVIPAGSPAVGEITEVRNKGMWGKSGHLTAQMLYVSANGRQIRMTGTFDDKGVTGTGGVVAAIAFVPIAGFLTTGTSAKVPLGAAVTGFIGEDVPLMSAAAATPLMVQPTAPMVTTAPAASSSPALTPAVATTPK</sequence>
<gene>
    <name evidence="2" type="ORF">SPMU_32270</name>
</gene>
<accession>A0A245ZE10</accession>
<dbReference type="Proteomes" id="UP000197783">
    <property type="component" value="Unassembled WGS sequence"/>
</dbReference>
<comment type="caution">
    <text evidence="2">The sequence shown here is derived from an EMBL/GenBank/DDBJ whole genome shotgun (WGS) entry which is preliminary data.</text>
</comment>